<accession>A4SR41</accession>
<dbReference type="Proteomes" id="UP000000225">
    <property type="component" value="Chromosome"/>
</dbReference>
<evidence type="ECO:0008006" key="3">
    <source>
        <dbReference type="Google" id="ProtNLM"/>
    </source>
</evidence>
<protein>
    <recommendedName>
        <fullName evidence="3">DUF2860 domain-containing protein</fullName>
    </recommendedName>
</protein>
<sequence length="361" mass="39807">MDSVSRSSACCPIIPSHFIQQLVISGVLPMRTLTLLSLGLLAANAAHADLGEIPKQSGWSGFLLGGVNAVSYKSNFYAGDDSNSRINDLGSPDSESGLTPLINADIRYTFADTRTQVFLGNLIQDAIRFDFTQQLGLRQEMGDKGIVATSLVFNAMPVELWSDPFATNVDRSSTDVKSKGVRFTWDKIWGSNFHGSLTSREVDLDEERSGQQYDLTHGTHYASMLDRNGKVHDMEISYQWHFGGNQLLEPAILYKQARLDGSTESFKNTGLQLTYAKRGPQWSIVSNVYAGKRNYDEANPIFGQSADANEFAINGTFFWHSLFGVKDLAATFTAAYSTANSDISFYDSQATRVSTGLLYNF</sequence>
<dbReference type="Pfam" id="PF11059">
    <property type="entry name" value="DUF2860"/>
    <property type="match status" value="1"/>
</dbReference>
<gene>
    <name evidence="1" type="ordered locus">ASA_3388</name>
</gene>
<dbReference type="InterPro" id="IPR016896">
    <property type="entry name" value="DUF2860"/>
</dbReference>
<dbReference type="KEGG" id="asa:ASA_3388"/>
<organism evidence="1 2">
    <name type="scientific">Aeromonas salmonicida (strain A449)</name>
    <dbReference type="NCBI Taxonomy" id="382245"/>
    <lineage>
        <taxon>Bacteria</taxon>
        <taxon>Pseudomonadati</taxon>
        <taxon>Pseudomonadota</taxon>
        <taxon>Gammaproteobacteria</taxon>
        <taxon>Aeromonadales</taxon>
        <taxon>Aeromonadaceae</taxon>
        <taxon>Aeromonas</taxon>
    </lineage>
</organism>
<dbReference type="PIRSF" id="PIRSF028696">
    <property type="entry name" value="UCP028696"/>
    <property type="match status" value="1"/>
</dbReference>
<dbReference type="AlphaFoldDB" id="A4SR41"/>
<dbReference type="EMBL" id="CP000644">
    <property type="protein sequence ID" value="ABO91363.1"/>
    <property type="molecule type" value="Genomic_DNA"/>
</dbReference>
<dbReference type="eggNOG" id="ENOG503067A">
    <property type="taxonomic scope" value="Bacteria"/>
</dbReference>
<evidence type="ECO:0000313" key="2">
    <source>
        <dbReference type="Proteomes" id="UP000000225"/>
    </source>
</evidence>
<dbReference type="HOGENOM" id="CLU_065518_0_0_6"/>
<reference evidence="2" key="1">
    <citation type="journal article" date="2008" name="BMC Genomics">
        <title>The genome of Aeromonas salmonicida subsp. salmonicida A449: insights into the evolution of a fish pathogen.</title>
        <authorList>
            <person name="Reith M.E."/>
            <person name="Singh R.K."/>
            <person name="Curtis B."/>
            <person name="Boyd J.M."/>
            <person name="Bouevitch A."/>
            <person name="Kimball J."/>
            <person name="Munholland J."/>
            <person name="Murphy C."/>
            <person name="Sarty D."/>
            <person name="Williams J."/>
            <person name="Nash J.H."/>
            <person name="Johnson S.C."/>
            <person name="Brown L.L."/>
        </authorList>
    </citation>
    <scope>NUCLEOTIDE SEQUENCE [LARGE SCALE GENOMIC DNA]</scope>
    <source>
        <strain evidence="2">A449</strain>
    </source>
</reference>
<name>A4SR41_AERS4</name>
<proteinExistence type="predicted"/>
<evidence type="ECO:0000313" key="1">
    <source>
        <dbReference type="EMBL" id="ABO91363.1"/>
    </source>
</evidence>